<dbReference type="Proteomes" id="UP000789570">
    <property type="component" value="Unassembled WGS sequence"/>
</dbReference>
<reference evidence="3" key="1">
    <citation type="submission" date="2021-06" db="EMBL/GenBank/DDBJ databases">
        <authorList>
            <person name="Kallberg Y."/>
            <person name="Tangrot J."/>
            <person name="Rosling A."/>
        </authorList>
    </citation>
    <scope>NUCLEOTIDE SEQUENCE</scope>
    <source>
        <strain evidence="3">UK204</strain>
    </source>
</reference>
<dbReference type="AlphaFoldDB" id="A0A9N9NE34"/>
<dbReference type="GO" id="GO:0005739">
    <property type="term" value="C:mitochondrion"/>
    <property type="evidence" value="ECO:0007669"/>
    <property type="project" value="TreeGrafter"/>
</dbReference>
<accession>A0A9N9NE34</accession>
<proteinExistence type="inferred from homology"/>
<dbReference type="OrthoDB" id="10268090at2759"/>
<dbReference type="EMBL" id="CAJVPQ010011836">
    <property type="protein sequence ID" value="CAG8729058.1"/>
    <property type="molecule type" value="Genomic_DNA"/>
</dbReference>
<name>A0A9N9NE34_9GLOM</name>
<organism evidence="3 4">
    <name type="scientific">Funneliformis caledonium</name>
    <dbReference type="NCBI Taxonomy" id="1117310"/>
    <lineage>
        <taxon>Eukaryota</taxon>
        <taxon>Fungi</taxon>
        <taxon>Fungi incertae sedis</taxon>
        <taxon>Mucoromycota</taxon>
        <taxon>Glomeromycotina</taxon>
        <taxon>Glomeromycetes</taxon>
        <taxon>Glomerales</taxon>
        <taxon>Glomeraceae</taxon>
        <taxon>Funneliformis</taxon>
    </lineage>
</organism>
<dbReference type="SUPFAM" id="SSF51735">
    <property type="entry name" value="NAD(P)-binding Rossmann-fold domains"/>
    <property type="match status" value="1"/>
</dbReference>
<evidence type="ECO:0000313" key="3">
    <source>
        <dbReference type="EMBL" id="CAG8729058.1"/>
    </source>
</evidence>
<evidence type="ECO:0000313" key="4">
    <source>
        <dbReference type="Proteomes" id="UP000789570"/>
    </source>
</evidence>
<feature type="non-terminal residue" evidence="3">
    <location>
        <position position="456"/>
    </location>
</feature>
<dbReference type="FunFam" id="3.40.50.720:FF:000178">
    <property type="entry name" value="Saccharopine dehydrogenase-like oxidoreductase"/>
    <property type="match status" value="1"/>
</dbReference>
<sequence>YKLIVNLSDSDQLFSLSDAIMTKDLDIVVFGASGFTGKFVVEEICRTAQAIHKFKWAISGRSEQRLLEVANIISISNNKNVRQPEIIVADVFNPESLQILAKRSKLIIDCVGPFRLYGEPVVIACIENEADYIDISGEVEYIEQIQLKYHEPAKSRNITIVPACGYDSVPADMGLLFTKQQLDARSAIPSQIEIFSGLHSGSAGIRGNYGTYASIVYSVSSVHNLRELRRHANLPKVPRIGTNLKILPSGKFDKRINGYIIPSFTTDPSIMRLGQQLDIVFNTGIPPAQISSYLVFSRFKYIAMMILGGSVFKLLARYEWGKNLLLKYPNGPTLEQIQQCGFYHRFYAKGISTKRLNTEEMDLISSPEQRKGSSILHNLQPDVEIVTEIKGPEAGYVTTPITVVQCAYTLLKEKEKIPKGVCTPSIAFGKTSLFQRLNENGIEFNVLEGHFDIQQE</sequence>
<dbReference type="GO" id="GO:0005886">
    <property type="term" value="C:plasma membrane"/>
    <property type="evidence" value="ECO:0007669"/>
    <property type="project" value="TreeGrafter"/>
</dbReference>
<dbReference type="InterPro" id="IPR051276">
    <property type="entry name" value="Saccharopine_DH-like_oxidrdct"/>
</dbReference>
<dbReference type="PANTHER" id="PTHR12286">
    <property type="entry name" value="SACCHAROPINE DEHYDROGENASE-LIKE OXIDOREDUCTASE"/>
    <property type="match status" value="1"/>
</dbReference>
<evidence type="ECO:0000256" key="1">
    <source>
        <dbReference type="ARBA" id="ARBA00038048"/>
    </source>
</evidence>
<dbReference type="GO" id="GO:0005811">
    <property type="term" value="C:lipid droplet"/>
    <property type="evidence" value="ECO:0007669"/>
    <property type="project" value="TreeGrafter"/>
</dbReference>
<dbReference type="PANTHER" id="PTHR12286:SF5">
    <property type="entry name" value="SACCHAROPINE DEHYDROGENASE-LIKE OXIDOREDUCTASE"/>
    <property type="match status" value="1"/>
</dbReference>
<comment type="caution">
    <text evidence="3">The sequence shown here is derived from an EMBL/GenBank/DDBJ whole genome shotgun (WGS) entry which is preliminary data.</text>
</comment>
<dbReference type="Gene3D" id="3.40.50.720">
    <property type="entry name" value="NAD(P)-binding Rossmann-like Domain"/>
    <property type="match status" value="1"/>
</dbReference>
<dbReference type="InterPro" id="IPR036291">
    <property type="entry name" value="NAD(P)-bd_dom_sf"/>
</dbReference>
<evidence type="ECO:0000259" key="2">
    <source>
        <dbReference type="Pfam" id="PF03435"/>
    </source>
</evidence>
<dbReference type="GO" id="GO:0009247">
    <property type="term" value="P:glycolipid biosynthetic process"/>
    <property type="evidence" value="ECO:0007669"/>
    <property type="project" value="TreeGrafter"/>
</dbReference>
<comment type="similarity">
    <text evidence="1">Belongs to the saccharopine dehydrogenase family.</text>
</comment>
<gene>
    <name evidence="3" type="ORF">FCALED_LOCUS14860</name>
</gene>
<dbReference type="Pfam" id="PF03435">
    <property type="entry name" value="Sacchrp_dh_NADP"/>
    <property type="match status" value="1"/>
</dbReference>
<keyword evidence="4" id="KW-1185">Reference proteome</keyword>
<protein>
    <submittedName>
        <fullName evidence="3">8166_t:CDS:1</fullName>
    </submittedName>
</protein>
<dbReference type="InterPro" id="IPR005097">
    <property type="entry name" value="Sacchrp_dh_NADP-bd"/>
</dbReference>
<feature type="domain" description="Saccharopine dehydrogenase NADP binding" evidence="2">
    <location>
        <begin position="27"/>
        <end position="161"/>
    </location>
</feature>